<dbReference type="CDD" id="cd07103">
    <property type="entry name" value="ALDH_F5_SSADH_GabD"/>
    <property type="match status" value="1"/>
</dbReference>
<dbReference type="PANTHER" id="PTHR43353">
    <property type="entry name" value="SUCCINATE-SEMIALDEHYDE DEHYDROGENASE, MITOCHONDRIAL"/>
    <property type="match status" value="1"/>
</dbReference>
<sequence length="476" mass="51549">MVAESFNTRALIGADWVQTAKTFEVVSPYSGQALAQVADCGEAEAHRAVEAAVEAFQAWRETTAYERSSLLERWHHRIQQDELYLARLIALEMGKPVSEAQGEVRYAASFVKWYAEEAKRIYGEMVPSQFPHKRLLVLKAPVGPVYGITPWNFPAAMATRKLGPALAAGCTFILKPAEQSPLTALRLAELWLEAGGPPGTLQVLPCADPVPLTRVMMAEERIRKLTFTGSTEVGRLLTQQSAATLKRVSMELGGHAPYLIFEDADLEKAVRDVVACKFRNAGQTCVCTNRVYVQRSILEAFARKLVEAVEGLTVGDPLEASTQIGPLVDAQGLEKVKGHVADAQQKGATVLTGGRAGQGLFYLPTVLAGVNPSMKIMQEETFGPVVPLLAFETEEEALAAANASPYGLAAYLWTQNLSRAIRLAERLEYGIVGLNDAVPSTAQAPFGGVKASGYGREGGHWGLEEYLSVKYVSLGV</sequence>
<reference evidence="4 5" key="1">
    <citation type="submission" date="2018-08" db="EMBL/GenBank/DDBJ databases">
        <title>Meiothermus granaticius genome AF-68 sequencing project.</title>
        <authorList>
            <person name="Da Costa M.S."/>
            <person name="Albuquerque L."/>
            <person name="Raposo P."/>
            <person name="Froufe H.J.C."/>
            <person name="Barroso C.S."/>
            <person name="Egas C."/>
        </authorList>
    </citation>
    <scope>NUCLEOTIDE SEQUENCE [LARGE SCALE GENOMIC DNA]</scope>
    <source>
        <strain evidence="4 5">AF-68</strain>
    </source>
</reference>
<protein>
    <submittedName>
        <fullName evidence="4">Succinate-semialdehyde dehydrogenase [NADP(+)] GabD</fullName>
        <ecNumber evidence="4">1.2.1.79</ecNumber>
    </submittedName>
</protein>
<keyword evidence="2 4" id="KW-0560">Oxidoreductase</keyword>
<dbReference type="InterPro" id="IPR016161">
    <property type="entry name" value="Ald_DH/histidinol_DH"/>
</dbReference>
<evidence type="ECO:0000256" key="2">
    <source>
        <dbReference type="ARBA" id="ARBA00023002"/>
    </source>
</evidence>
<dbReference type="InterPro" id="IPR016162">
    <property type="entry name" value="Ald_DH_N"/>
</dbReference>
<gene>
    <name evidence="4" type="primary">gabD_1</name>
    <name evidence="4" type="ORF">Mgrana_01379</name>
</gene>
<accession>A0A399F7R6</accession>
<dbReference type="FunFam" id="3.40.309.10:FF:000004">
    <property type="entry name" value="Succinate-semialdehyde dehydrogenase I"/>
    <property type="match status" value="1"/>
</dbReference>
<dbReference type="OrthoDB" id="23766at2"/>
<comment type="similarity">
    <text evidence="1">Belongs to the aldehyde dehydrogenase family.</text>
</comment>
<evidence type="ECO:0000256" key="1">
    <source>
        <dbReference type="ARBA" id="ARBA00009986"/>
    </source>
</evidence>
<keyword evidence="5" id="KW-1185">Reference proteome</keyword>
<dbReference type="AlphaFoldDB" id="A0A399F7R6"/>
<organism evidence="4 5">
    <name type="scientific">Meiothermus granaticius NBRC 107808</name>
    <dbReference type="NCBI Taxonomy" id="1227551"/>
    <lineage>
        <taxon>Bacteria</taxon>
        <taxon>Thermotogati</taxon>
        <taxon>Deinococcota</taxon>
        <taxon>Deinococci</taxon>
        <taxon>Thermales</taxon>
        <taxon>Thermaceae</taxon>
        <taxon>Meiothermus</taxon>
    </lineage>
</organism>
<dbReference type="EMBL" id="QWLB01000015">
    <property type="protein sequence ID" value="RIH92717.1"/>
    <property type="molecule type" value="Genomic_DNA"/>
</dbReference>
<dbReference type="Proteomes" id="UP000266178">
    <property type="component" value="Unassembled WGS sequence"/>
</dbReference>
<dbReference type="Pfam" id="PF00171">
    <property type="entry name" value="Aldedh"/>
    <property type="match status" value="1"/>
</dbReference>
<evidence type="ECO:0000259" key="3">
    <source>
        <dbReference type="Pfam" id="PF00171"/>
    </source>
</evidence>
<dbReference type="PROSITE" id="PS00070">
    <property type="entry name" value="ALDEHYDE_DEHYDR_CYS"/>
    <property type="match status" value="1"/>
</dbReference>
<dbReference type="InterPro" id="IPR016163">
    <property type="entry name" value="Ald_DH_C"/>
</dbReference>
<dbReference type="Gene3D" id="3.40.309.10">
    <property type="entry name" value="Aldehyde Dehydrogenase, Chain A, domain 2"/>
    <property type="match status" value="1"/>
</dbReference>
<dbReference type="FunFam" id="3.40.605.10:FF:000005">
    <property type="entry name" value="Succinate-semialdehyde dehydrogenase I"/>
    <property type="match status" value="1"/>
</dbReference>
<feature type="domain" description="Aldehyde dehydrogenase" evidence="3">
    <location>
        <begin position="16"/>
        <end position="472"/>
    </location>
</feature>
<dbReference type="SUPFAM" id="SSF53720">
    <property type="entry name" value="ALDH-like"/>
    <property type="match status" value="1"/>
</dbReference>
<dbReference type="InterPro" id="IPR050740">
    <property type="entry name" value="Aldehyde_DH_Superfamily"/>
</dbReference>
<evidence type="ECO:0000313" key="5">
    <source>
        <dbReference type="Proteomes" id="UP000266178"/>
    </source>
</evidence>
<proteinExistence type="inferred from homology"/>
<dbReference type="Gene3D" id="3.40.605.10">
    <property type="entry name" value="Aldehyde Dehydrogenase, Chain A, domain 1"/>
    <property type="match status" value="1"/>
</dbReference>
<dbReference type="GO" id="GO:0036243">
    <property type="term" value="F:succinate-semialdehyde dehydrogenase (NADP+) activity"/>
    <property type="evidence" value="ECO:0007669"/>
    <property type="project" value="UniProtKB-EC"/>
</dbReference>
<dbReference type="RefSeq" id="WP_119356879.1">
    <property type="nucleotide sequence ID" value="NZ_BJXM01000014.1"/>
</dbReference>
<dbReference type="InterPro" id="IPR015590">
    <property type="entry name" value="Aldehyde_DH_dom"/>
</dbReference>
<dbReference type="EC" id="1.2.1.79" evidence="4"/>
<dbReference type="PANTHER" id="PTHR43353:SF5">
    <property type="entry name" value="SUCCINATE-SEMIALDEHYDE DEHYDROGENASE, MITOCHONDRIAL"/>
    <property type="match status" value="1"/>
</dbReference>
<evidence type="ECO:0000313" key="4">
    <source>
        <dbReference type="EMBL" id="RIH92717.1"/>
    </source>
</evidence>
<dbReference type="InterPro" id="IPR016160">
    <property type="entry name" value="Ald_DH_CS_CYS"/>
</dbReference>
<comment type="caution">
    <text evidence="4">The sequence shown here is derived from an EMBL/GenBank/DDBJ whole genome shotgun (WGS) entry which is preliminary data.</text>
</comment>
<name>A0A399F7R6_9DEIN</name>